<dbReference type="Proteomes" id="UP001172681">
    <property type="component" value="Unassembled WGS sequence"/>
</dbReference>
<proteinExistence type="predicted"/>
<dbReference type="EMBL" id="JAPDRN010000009">
    <property type="protein sequence ID" value="KAJ9642790.1"/>
    <property type="molecule type" value="Genomic_DNA"/>
</dbReference>
<evidence type="ECO:0000259" key="1">
    <source>
        <dbReference type="PROSITE" id="PS51502"/>
    </source>
</evidence>
<feature type="domain" description="Stress-response A/B barrel" evidence="1">
    <location>
        <begin position="6"/>
        <end position="102"/>
    </location>
</feature>
<dbReference type="AlphaFoldDB" id="A0AA39D2R1"/>
<dbReference type="Pfam" id="PF07876">
    <property type="entry name" value="Dabb"/>
    <property type="match status" value="1"/>
</dbReference>
<dbReference type="InterPro" id="IPR011008">
    <property type="entry name" value="Dimeric_a/b-barrel"/>
</dbReference>
<dbReference type="Gene3D" id="3.30.70.100">
    <property type="match status" value="1"/>
</dbReference>
<dbReference type="InterPro" id="IPR013097">
    <property type="entry name" value="Dabb"/>
</dbReference>
<dbReference type="SMART" id="SM00886">
    <property type="entry name" value="Dabb"/>
    <property type="match status" value="1"/>
</dbReference>
<sequence length="107" mass="12098">MAAKPVYRLTLFKIPDESNQDQLLELYRKMPQDALKDGKPYIVSVKAGKAVDDARNQGYTISVVSEFASLEDFTYYDTQCAAHKKLKSFAKTAHQGTLMVFFEAVVR</sequence>
<keyword evidence="3" id="KW-1185">Reference proteome</keyword>
<name>A0AA39D2R1_9EURO</name>
<accession>A0AA39D2R1</accession>
<dbReference type="PROSITE" id="PS51502">
    <property type="entry name" value="S_R_A_B_BARREL"/>
    <property type="match status" value="1"/>
</dbReference>
<dbReference type="SUPFAM" id="SSF54909">
    <property type="entry name" value="Dimeric alpha+beta barrel"/>
    <property type="match status" value="1"/>
</dbReference>
<reference evidence="2" key="1">
    <citation type="submission" date="2022-10" db="EMBL/GenBank/DDBJ databases">
        <title>Culturing micro-colonial fungi from biological soil crusts in the Mojave desert and describing Neophaeococcomyces mojavensis, and introducing the new genera and species Taxawa tesnikishii.</title>
        <authorList>
            <person name="Kurbessoian T."/>
            <person name="Stajich J.E."/>
        </authorList>
    </citation>
    <scope>NUCLEOTIDE SEQUENCE</scope>
    <source>
        <strain evidence="2">TK_35</strain>
    </source>
</reference>
<gene>
    <name evidence="2" type="ORF">H2204_002438</name>
</gene>
<protein>
    <recommendedName>
        <fullName evidence="1">Stress-response A/B barrel domain-containing protein</fullName>
    </recommendedName>
</protein>
<organism evidence="2 3">
    <name type="scientific">Knufia peltigerae</name>
    <dbReference type="NCBI Taxonomy" id="1002370"/>
    <lineage>
        <taxon>Eukaryota</taxon>
        <taxon>Fungi</taxon>
        <taxon>Dikarya</taxon>
        <taxon>Ascomycota</taxon>
        <taxon>Pezizomycotina</taxon>
        <taxon>Eurotiomycetes</taxon>
        <taxon>Chaetothyriomycetidae</taxon>
        <taxon>Chaetothyriales</taxon>
        <taxon>Trichomeriaceae</taxon>
        <taxon>Knufia</taxon>
    </lineage>
</organism>
<comment type="caution">
    <text evidence="2">The sequence shown here is derived from an EMBL/GenBank/DDBJ whole genome shotgun (WGS) entry which is preliminary data.</text>
</comment>
<evidence type="ECO:0000313" key="2">
    <source>
        <dbReference type="EMBL" id="KAJ9642790.1"/>
    </source>
</evidence>
<evidence type="ECO:0000313" key="3">
    <source>
        <dbReference type="Proteomes" id="UP001172681"/>
    </source>
</evidence>